<evidence type="ECO:0000313" key="3">
    <source>
        <dbReference type="Proteomes" id="UP000222163"/>
    </source>
</evidence>
<dbReference type="AlphaFoldDB" id="A0A2G1BTG0"/>
<reference evidence="1 4" key="3">
    <citation type="submission" date="2023-07" db="EMBL/GenBank/DDBJ databases">
        <title>Genome content predicts the carbon catabolic preferences of heterotrophic bacteria.</title>
        <authorList>
            <person name="Gralka M."/>
        </authorList>
    </citation>
    <scope>NUCLEOTIDE SEQUENCE [LARGE SCALE GENOMIC DNA]</scope>
    <source>
        <strain evidence="1 4">4G03</strain>
    </source>
</reference>
<accession>A0A497YTK4</accession>
<protein>
    <submittedName>
        <fullName evidence="1">Cytochrome c</fullName>
    </submittedName>
</protein>
<evidence type="ECO:0000313" key="1">
    <source>
        <dbReference type="EMBL" id="MDP2541665.1"/>
    </source>
</evidence>
<sequence>MKVKNNNIINWIIACLLFSFISCEYNVEEEVTSFICSPDLSFSATIKPIIDNNCIQCHDGSYHPYDFRVFSVVENNASMIKQLTQSRVMPKEGSLTQEEIEQIACWVDNGAPNN</sequence>
<dbReference type="GO" id="GO:0020037">
    <property type="term" value="F:heme binding"/>
    <property type="evidence" value="ECO:0007669"/>
    <property type="project" value="InterPro"/>
</dbReference>
<proteinExistence type="predicted"/>
<dbReference type="PROSITE" id="PS51257">
    <property type="entry name" value="PROKAR_LIPOPROTEIN"/>
    <property type="match status" value="1"/>
</dbReference>
<keyword evidence="4" id="KW-1185">Reference proteome</keyword>
<dbReference type="EMBL" id="PDUU01000008">
    <property type="protein sequence ID" value="PHN97327.1"/>
    <property type="molecule type" value="Genomic_DNA"/>
</dbReference>
<evidence type="ECO:0000313" key="2">
    <source>
        <dbReference type="EMBL" id="PHN97327.1"/>
    </source>
</evidence>
<evidence type="ECO:0000313" key="4">
    <source>
        <dbReference type="Proteomes" id="UP001242342"/>
    </source>
</evidence>
<dbReference type="EMBL" id="JAUYVU010000006">
    <property type="protein sequence ID" value="MDP2541665.1"/>
    <property type="molecule type" value="Genomic_DNA"/>
</dbReference>
<name>A0A2G1BTG0_9FLAO</name>
<dbReference type="Proteomes" id="UP001242342">
    <property type="component" value="Unassembled WGS sequence"/>
</dbReference>
<organism evidence="2 3">
    <name type="scientific">Tenacibaculum discolor</name>
    <dbReference type="NCBI Taxonomy" id="361581"/>
    <lineage>
        <taxon>Bacteria</taxon>
        <taxon>Pseudomonadati</taxon>
        <taxon>Bacteroidota</taxon>
        <taxon>Flavobacteriia</taxon>
        <taxon>Flavobacteriales</taxon>
        <taxon>Flavobacteriaceae</taxon>
        <taxon>Tenacibaculum</taxon>
    </lineage>
</organism>
<comment type="caution">
    <text evidence="2">The sequence shown here is derived from an EMBL/GenBank/DDBJ whole genome shotgun (WGS) entry which is preliminary data.</text>
</comment>
<dbReference type="GO" id="GO:0009055">
    <property type="term" value="F:electron transfer activity"/>
    <property type="evidence" value="ECO:0007669"/>
    <property type="project" value="InterPro"/>
</dbReference>
<dbReference type="InterPro" id="IPR036909">
    <property type="entry name" value="Cyt_c-like_dom_sf"/>
</dbReference>
<dbReference type="SUPFAM" id="SSF46626">
    <property type="entry name" value="Cytochrome c"/>
    <property type="match status" value="1"/>
</dbReference>
<dbReference type="RefSeq" id="WP_099215541.1">
    <property type="nucleotide sequence ID" value="NZ_JAUYVU010000006.1"/>
</dbReference>
<gene>
    <name evidence="2" type="ORF">CSC81_09600</name>
    <name evidence="1" type="ORF">Q8W23_09300</name>
</gene>
<dbReference type="Proteomes" id="UP000222163">
    <property type="component" value="Unassembled WGS sequence"/>
</dbReference>
<reference evidence="2 3" key="1">
    <citation type="journal article" date="2016" name="Nat. Commun.">
        <title>Microbial interactions lead to rapid micro-scale successions on model marine particles.</title>
        <authorList>
            <person name="Datta M.S."/>
            <person name="Sliwerska E."/>
            <person name="Gore J."/>
            <person name="Polz M.F."/>
            <person name="Cordero O.X."/>
        </authorList>
    </citation>
    <scope>NUCLEOTIDE SEQUENCE [LARGE SCALE GENOMIC DNA]</scope>
    <source>
        <strain evidence="2 3">4G03</strain>
    </source>
</reference>
<reference evidence="2" key="2">
    <citation type="submission" date="2017-10" db="EMBL/GenBank/DDBJ databases">
        <authorList>
            <person name="Enke T.N."/>
            <person name="Cordero O.X."/>
        </authorList>
    </citation>
    <scope>NUCLEOTIDE SEQUENCE</scope>
    <source>
        <strain evidence="2">4G03</strain>
    </source>
</reference>
<accession>A0A2G1BTG0</accession>